<dbReference type="HAMAP" id="MF_00270">
    <property type="entry name" value="Ribosomal_bS18"/>
    <property type="match status" value="1"/>
</dbReference>
<dbReference type="Proteomes" id="UP000179251">
    <property type="component" value="Unassembled WGS sequence"/>
</dbReference>
<evidence type="ECO:0000313" key="6">
    <source>
        <dbReference type="EMBL" id="OGF63552.1"/>
    </source>
</evidence>
<dbReference type="GO" id="GO:0006412">
    <property type="term" value="P:translation"/>
    <property type="evidence" value="ECO:0007669"/>
    <property type="project" value="UniProtKB-UniRule"/>
</dbReference>
<keyword evidence="3 4" id="KW-0687">Ribonucleoprotein</keyword>
<sequence>MIKSKQCYFCAANIKVVDFKDSQMLRKFMTPQAQIVPRKKTGACSLHQRKLATAIKRARFLGLAPYVSR</sequence>
<dbReference type="EMBL" id="MFHD01000001">
    <property type="protein sequence ID" value="OGF63552.1"/>
    <property type="molecule type" value="Genomic_DNA"/>
</dbReference>
<dbReference type="STRING" id="1798325.A2834_04535"/>
<comment type="similarity">
    <text evidence="1 4 5">Belongs to the bacterial ribosomal protein bS18 family.</text>
</comment>
<comment type="caution">
    <text evidence="6">The sequence shown here is derived from an EMBL/GenBank/DDBJ whole genome shotgun (WGS) entry which is preliminary data.</text>
</comment>
<dbReference type="InterPro" id="IPR001648">
    <property type="entry name" value="Ribosomal_bS18"/>
</dbReference>
<comment type="function">
    <text evidence="4">Binds as a heterodimer with protein bS6 to the central domain of the 16S rRNA, where it helps stabilize the platform of the 30S subunit.</text>
</comment>
<protein>
    <recommendedName>
        <fullName evidence="4">Small ribosomal subunit protein bS18</fullName>
    </recommendedName>
</protein>
<keyword evidence="2 4" id="KW-0689">Ribosomal protein</keyword>
<organism evidence="6 7">
    <name type="scientific">Candidatus Giovannonibacteria bacterium RIFCSPHIGHO2_01_FULL_45_23</name>
    <dbReference type="NCBI Taxonomy" id="1798325"/>
    <lineage>
        <taxon>Bacteria</taxon>
        <taxon>Candidatus Giovannoniibacteriota</taxon>
    </lineage>
</organism>
<dbReference type="NCBIfam" id="TIGR00165">
    <property type="entry name" value="S18"/>
    <property type="match status" value="1"/>
</dbReference>
<dbReference type="SUPFAM" id="SSF46911">
    <property type="entry name" value="Ribosomal protein S18"/>
    <property type="match status" value="1"/>
</dbReference>
<evidence type="ECO:0000256" key="4">
    <source>
        <dbReference type="HAMAP-Rule" id="MF_00270"/>
    </source>
</evidence>
<evidence type="ECO:0000256" key="3">
    <source>
        <dbReference type="ARBA" id="ARBA00023274"/>
    </source>
</evidence>
<evidence type="ECO:0000256" key="1">
    <source>
        <dbReference type="ARBA" id="ARBA00005589"/>
    </source>
</evidence>
<dbReference type="GO" id="GO:0022627">
    <property type="term" value="C:cytosolic small ribosomal subunit"/>
    <property type="evidence" value="ECO:0007669"/>
    <property type="project" value="TreeGrafter"/>
</dbReference>
<dbReference type="GO" id="GO:0003735">
    <property type="term" value="F:structural constituent of ribosome"/>
    <property type="evidence" value="ECO:0007669"/>
    <property type="project" value="InterPro"/>
</dbReference>
<dbReference type="PRINTS" id="PR00974">
    <property type="entry name" value="RIBOSOMALS18"/>
</dbReference>
<dbReference type="Gene3D" id="4.10.640.10">
    <property type="entry name" value="Ribosomal protein S18"/>
    <property type="match status" value="1"/>
</dbReference>
<keyword evidence="4" id="KW-0699">rRNA-binding</keyword>
<evidence type="ECO:0000256" key="5">
    <source>
        <dbReference type="RuleBase" id="RU003910"/>
    </source>
</evidence>
<keyword evidence="4" id="KW-0694">RNA-binding</keyword>
<evidence type="ECO:0000256" key="2">
    <source>
        <dbReference type="ARBA" id="ARBA00022980"/>
    </source>
</evidence>
<evidence type="ECO:0000313" key="7">
    <source>
        <dbReference type="Proteomes" id="UP000179251"/>
    </source>
</evidence>
<name>A0A1F5VJF3_9BACT</name>
<comment type="subunit">
    <text evidence="4">Part of the 30S ribosomal subunit. Forms a tight heterodimer with protein bS6.</text>
</comment>
<proteinExistence type="inferred from homology"/>
<dbReference type="InterPro" id="IPR036870">
    <property type="entry name" value="Ribosomal_bS18_sf"/>
</dbReference>
<dbReference type="AlphaFoldDB" id="A0A1F5VJF3"/>
<dbReference type="Pfam" id="PF01084">
    <property type="entry name" value="Ribosomal_S18"/>
    <property type="match status" value="1"/>
</dbReference>
<dbReference type="GO" id="GO:0070181">
    <property type="term" value="F:small ribosomal subunit rRNA binding"/>
    <property type="evidence" value="ECO:0007669"/>
    <property type="project" value="TreeGrafter"/>
</dbReference>
<accession>A0A1F5VJF3</accession>
<gene>
    <name evidence="4" type="primary">rpsR</name>
    <name evidence="6" type="ORF">A2834_04535</name>
</gene>
<dbReference type="PANTHER" id="PTHR13479:SF40">
    <property type="entry name" value="SMALL RIBOSOMAL SUBUNIT PROTEIN BS18M"/>
    <property type="match status" value="1"/>
</dbReference>
<dbReference type="PANTHER" id="PTHR13479">
    <property type="entry name" value="30S RIBOSOMAL PROTEIN S18"/>
    <property type="match status" value="1"/>
</dbReference>
<reference evidence="6 7" key="1">
    <citation type="journal article" date="2016" name="Nat. Commun.">
        <title>Thousands of microbial genomes shed light on interconnected biogeochemical processes in an aquifer system.</title>
        <authorList>
            <person name="Anantharaman K."/>
            <person name="Brown C.T."/>
            <person name="Hug L.A."/>
            <person name="Sharon I."/>
            <person name="Castelle C.J."/>
            <person name="Probst A.J."/>
            <person name="Thomas B.C."/>
            <person name="Singh A."/>
            <person name="Wilkins M.J."/>
            <person name="Karaoz U."/>
            <person name="Brodie E.L."/>
            <person name="Williams K.H."/>
            <person name="Hubbard S.S."/>
            <person name="Banfield J.F."/>
        </authorList>
    </citation>
    <scope>NUCLEOTIDE SEQUENCE [LARGE SCALE GENOMIC DNA]</scope>
</reference>